<comment type="caution">
    <text evidence="2">The sequence shown here is derived from an EMBL/GenBank/DDBJ whole genome shotgun (WGS) entry which is preliminary data.</text>
</comment>
<proteinExistence type="predicted"/>
<keyword evidence="3" id="KW-1185">Reference proteome</keyword>
<evidence type="ECO:0000256" key="1">
    <source>
        <dbReference type="SAM" id="MobiDB-lite"/>
    </source>
</evidence>
<dbReference type="AlphaFoldDB" id="A0A7J6BJ17"/>
<name>A0A7J6BJ17_9TELE</name>
<evidence type="ECO:0000313" key="2">
    <source>
        <dbReference type="EMBL" id="KAF4094661.1"/>
    </source>
</evidence>
<evidence type="ECO:0000313" key="3">
    <source>
        <dbReference type="Proteomes" id="UP000579812"/>
    </source>
</evidence>
<dbReference type="EMBL" id="JAAMOB010000031">
    <property type="protein sequence ID" value="KAF4094661.1"/>
    <property type="molecule type" value="Genomic_DNA"/>
</dbReference>
<sequence>MEPRRNSSETPEPSQTCGGLDSLPRAGFCGGYRATINADSTHSMRPQHLDFCNTPNWDVQSEGHRVMAHQFEAPRMQEWSH</sequence>
<feature type="region of interest" description="Disordered" evidence="1">
    <location>
        <begin position="1"/>
        <end position="21"/>
    </location>
</feature>
<dbReference type="Proteomes" id="UP000579812">
    <property type="component" value="Unassembled WGS sequence"/>
</dbReference>
<accession>A0A7J6BJ17</accession>
<reference evidence="2 3" key="1">
    <citation type="submission" date="2020-04" db="EMBL/GenBank/DDBJ databases">
        <title>Chromosome-level genome assembly of a cyprinid fish Onychostoma macrolepis by integration of Nanopore Sequencing, Bionano and Hi-C technology.</title>
        <authorList>
            <person name="Wang D."/>
        </authorList>
    </citation>
    <scope>NUCLEOTIDE SEQUENCE [LARGE SCALE GENOMIC DNA]</scope>
    <source>
        <strain evidence="2">SWU-2019</strain>
        <tissue evidence="2">Muscle</tissue>
    </source>
</reference>
<feature type="compositionally biased region" description="Polar residues" evidence="1">
    <location>
        <begin position="8"/>
        <end position="17"/>
    </location>
</feature>
<protein>
    <submittedName>
        <fullName evidence="2">Uncharacterized protein</fullName>
    </submittedName>
</protein>
<organism evidence="2 3">
    <name type="scientific">Onychostoma macrolepis</name>
    <dbReference type="NCBI Taxonomy" id="369639"/>
    <lineage>
        <taxon>Eukaryota</taxon>
        <taxon>Metazoa</taxon>
        <taxon>Chordata</taxon>
        <taxon>Craniata</taxon>
        <taxon>Vertebrata</taxon>
        <taxon>Euteleostomi</taxon>
        <taxon>Actinopterygii</taxon>
        <taxon>Neopterygii</taxon>
        <taxon>Teleostei</taxon>
        <taxon>Ostariophysi</taxon>
        <taxon>Cypriniformes</taxon>
        <taxon>Cyprinidae</taxon>
        <taxon>Acrossocheilinae</taxon>
        <taxon>Onychostoma</taxon>
    </lineage>
</organism>
<gene>
    <name evidence="2" type="ORF">G5714_024698</name>
</gene>